<dbReference type="Proteomes" id="UP001595625">
    <property type="component" value="Unassembled WGS sequence"/>
</dbReference>
<accession>A0ABV7KT56</accession>
<evidence type="ECO:0000313" key="1">
    <source>
        <dbReference type="EMBL" id="MFC3212687.1"/>
    </source>
</evidence>
<keyword evidence="2" id="KW-1185">Reference proteome</keyword>
<gene>
    <name evidence="1" type="ORF">ACFOEJ_16585</name>
</gene>
<sequence>MPKYNDRFIKGSICDRWHAMRSRCTNPANPAYRLYGGRGITVCEEWQDFDKFYNWSLANGFSHELQIDRTDNDKGYSPENCRWVTASENSYNKSTAVLVEVKGKLYRVPDLAKEYGFHLATLRSRYRNGDRGEYLVRPLSKP</sequence>
<dbReference type="RefSeq" id="WP_117313840.1">
    <property type="nucleotide sequence ID" value="NZ_JBHRUJ010000028.1"/>
</dbReference>
<proteinExistence type="predicted"/>
<dbReference type="EMBL" id="JBHRUJ010000028">
    <property type="protein sequence ID" value="MFC3212687.1"/>
    <property type="molecule type" value="Genomic_DNA"/>
</dbReference>
<name>A0ABV7KT56_PLAOK</name>
<comment type="caution">
    <text evidence="1">The sequence shown here is derived from an EMBL/GenBank/DDBJ whole genome shotgun (WGS) entry which is preliminary data.</text>
</comment>
<reference evidence="2" key="1">
    <citation type="journal article" date="2019" name="Int. J. Syst. Evol. Microbiol.">
        <title>The Global Catalogue of Microorganisms (GCM) 10K type strain sequencing project: providing services to taxonomists for standard genome sequencing and annotation.</title>
        <authorList>
            <consortium name="The Broad Institute Genomics Platform"/>
            <consortium name="The Broad Institute Genome Sequencing Center for Infectious Disease"/>
            <person name="Wu L."/>
            <person name="Ma J."/>
        </authorList>
    </citation>
    <scope>NUCLEOTIDE SEQUENCE [LARGE SCALE GENOMIC DNA]</scope>
    <source>
        <strain evidence="2">CCM 320</strain>
    </source>
</reference>
<organism evidence="1 2">
    <name type="scientific">Planomicrobium okeanokoites</name>
    <name type="common">Planococcus okeanokoites</name>
    <name type="synonym">Flavobacterium okeanokoites</name>
    <dbReference type="NCBI Taxonomy" id="244"/>
    <lineage>
        <taxon>Bacteria</taxon>
        <taxon>Bacillati</taxon>
        <taxon>Bacillota</taxon>
        <taxon>Bacilli</taxon>
        <taxon>Bacillales</taxon>
        <taxon>Caryophanaceae</taxon>
        <taxon>Planomicrobium</taxon>
    </lineage>
</organism>
<protein>
    <recommendedName>
        <fullName evidence="3">HNH endonuclease</fullName>
    </recommendedName>
</protein>
<evidence type="ECO:0008006" key="3">
    <source>
        <dbReference type="Google" id="ProtNLM"/>
    </source>
</evidence>
<evidence type="ECO:0000313" key="2">
    <source>
        <dbReference type="Proteomes" id="UP001595625"/>
    </source>
</evidence>